<evidence type="ECO:0008006" key="3">
    <source>
        <dbReference type="Google" id="ProtNLM"/>
    </source>
</evidence>
<dbReference type="PROSITE" id="PS51257">
    <property type="entry name" value="PROKAR_LIPOPROTEIN"/>
    <property type="match status" value="1"/>
</dbReference>
<reference evidence="1" key="1">
    <citation type="journal article" date="2019" name="BMC Genomics">
        <title>A new reference genome for Sorghum bicolor reveals high levels of sequence similarity between sweet and grain genotypes: implications for the genetics of sugar metabolism.</title>
        <authorList>
            <person name="Cooper E.A."/>
            <person name="Brenton Z.W."/>
            <person name="Flinn B.S."/>
            <person name="Jenkins J."/>
            <person name="Shu S."/>
            <person name="Flowers D."/>
            <person name="Luo F."/>
            <person name="Wang Y."/>
            <person name="Xia P."/>
            <person name="Barry K."/>
            <person name="Daum C."/>
            <person name="Lipzen A."/>
            <person name="Yoshinaga Y."/>
            <person name="Schmutz J."/>
            <person name="Saski C."/>
            <person name="Vermerris W."/>
            <person name="Kresovich S."/>
        </authorList>
    </citation>
    <scope>NUCLEOTIDE SEQUENCE</scope>
</reference>
<dbReference type="AlphaFoldDB" id="A0A921RRV9"/>
<dbReference type="Proteomes" id="UP000807115">
    <property type="component" value="Chromosome 2"/>
</dbReference>
<organism evidence="1 2">
    <name type="scientific">Sorghum bicolor</name>
    <name type="common">Sorghum</name>
    <name type="synonym">Sorghum vulgare</name>
    <dbReference type="NCBI Taxonomy" id="4558"/>
    <lineage>
        <taxon>Eukaryota</taxon>
        <taxon>Viridiplantae</taxon>
        <taxon>Streptophyta</taxon>
        <taxon>Embryophyta</taxon>
        <taxon>Tracheophyta</taxon>
        <taxon>Spermatophyta</taxon>
        <taxon>Magnoliopsida</taxon>
        <taxon>Liliopsida</taxon>
        <taxon>Poales</taxon>
        <taxon>Poaceae</taxon>
        <taxon>PACMAD clade</taxon>
        <taxon>Panicoideae</taxon>
        <taxon>Andropogonodae</taxon>
        <taxon>Andropogoneae</taxon>
        <taxon>Sorghinae</taxon>
        <taxon>Sorghum</taxon>
    </lineage>
</organism>
<comment type="caution">
    <text evidence="1">The sequence shown here is derived from an EMBL/GenBank/DDBJ whole genome shotgun (WGS) entry which is preliminary data.</text>
</comment>
<gene>
    <name evidence="1" type="ORF">BDA96_02G320400</name>
</gene>
<dbReference type="SUPFAM" id="SSF81383">
    <property type="entry name" value="F-box domain"/>
    <property type="match status" value="1"/>
</dbReference>
<dbReference type="PANTHER" id="PTHR34709">
    <property type="entry name" value="OS10G0396666 PROTEIN"/>
    <property type="match status" value="1"/>
</dbReference>
<evidence type="ECO:0000313" key="1">
    <source>
        <dbReference type="EMBL" id="KAG0544951.1"/>
    </source>
</evidence>
<protein>
    <recommendedName>
        <fullName evidence="3">FBD domain-containing protein</fullName>
    </recommendedName>
</protein>
<name>A0A921RRV9_SORBI</name>
<evidence type="ECO:0000313" key="2">
    <source>
        <dbReference type="Proteomes" id="UP000807115"/>
    </source>
</evidence>
<dbReference type="InterPro" id="IPR036047">
    <property type="entry name" value="F-box-like_dom_sf"/>
</dbReference>
<proteinExistence type="predicted"/>
<dbReference type="PANTHER" id="PTHR34709:SF56">
    <property type="entry name" value="FBD DOMAIN-CONTAINING PROTEIN"/>
    <property type="match status" value="1"/>
</dbReference>
<accession>A0A921RRV9</accession>
<dbReference type="EMBL" id="CM027681">
    <property type="protein sequence ID" value="KAG0544951.1"/>
    <property type="molecule type" value="Genomic_DNA"/>
</dbReference>
<dbReference type="InterPro" id="IPR055312">
    <property type="entry name" value="FBL15-like"/>
</dbReference>
<reference evidence="1" key="2">
    <citation type="submission" date="2020-10" db="EMBL/GenBank/DDBJ databases">
        <authorList>
            <person name="Cooper E.A."/>
            <person name="Brenton Z.W."/>
            <person name="Flinn B.S."/>
            <person name="Jenkins J."/>
            <person name="Shu S."/>
            <person name="Flowers D."/>
            <person name="Luo F."/>
            <person name="Wang Y."/>
            <person name="Xia P."/>
            <person name="Barry K."/>
            <person name="Daum C."/>
            <person name="Lipzen A."/>
            <person name="Yoshinaga Y."/>
            <person name="Schmutz J."/>
            <person name="Saski C."/>
            <person name="Vermerris W."/>
            <person name="Kresovich S."/>
        </authorList>
    </citation>
    <scope>NUCLEOTIDE SEQUENCE</scope>
</reference>
<sequence>MECCRGGLLPHSTGLGCVLPDGEEDRISALTDDILLQILARIGCARAAAHTSLLARRWRGLWAHLPAFTFHHIAPGSLDAALALVARPAPSLLDVHLLNHHHELEVDPARVSSLLGAAAALAPAEIVVHVTGGILGGPLELPCFDRTISIKLDLYFVRFTLPPAGGFLALESLHLENGCIDLSDLLPRCPRLRKLLIPFWNSDSIVVRSPSLEEFSVHANFNIAQLEIVAPALKRLYMDAYRGIHDDCNVVFAAPAVKDLTWKCECKALTYMFGVIWRMWSLTFEYTRLDNNIDSQSVCLQSQHRPFVGVLSLSLETNEMYPIPSSKRYTDFRLLIVLFWSWISYNKGMLMEQSSSIFLAFVLLYKGLR</sequence>